<evidence type="ECO:0000313" key="2">
    <source>
        <dbReference type="Proteomes" id="UP000007174"/>
    </source>
</evidence>
<sequence>MSSDSGGDAGRLVKGMTVVFTQTSTPRASSRAPSSCKALMYKILGLSTLKSPTEKCLGLLEVSKFDVEASKIVIQAATPLYISELLRLLDLFL</sequence>
<organism evidence="1 2">
    <name type="scientific">Colletotrichum higginsianum (strain IMI 349063)</name>
    <name type="common">Crucifer anthracnose fungus</name>
    <dbReference type="NCBI Taxonomy" id="759273"/>
    <lineage>
        <taxon>Eukaryota</taxon>
        <taxon>Fungi</taxon>
        <taxon>Dikarya</taxon>
        <taxon>Ascomycota</taxon>
        <taxon>Pezizomycotina</taxon>
        <taxon>Sordariomycetes</taxon>
        <taxon>Hypocreomycetidae</taxon>
        <taxon>Glomerellales</taxon>
        <taxon>Glomerellaceae</taxon>
        <taxon>Colletotrichum</taxon>
        <taxon>Colletotrichum destructivum species complex</taxon>
    </lineage>
</organism>
<dbReference type="EMBL" id="CACQ02006069">
    <property type="protein sequence ID" value="CCF43398.1"/>
    <property type="molecule type" value="Genomic_DNA"/>
</dbReference>
<evidence type="ECO:0000313" key="1">
    <source>
        <dbReference type="EMBL" id="CCF43398.1"/>
    </source>
</evidence>
<gene>
    <name evidence="1" type="ORF">CH063_13108</name>
</gene>
<dbReference type="Proteomes" id="UP000007174">
    <property type="component" value="Unassembled WGS sequence"/>
</dbReference>
<dbReference type="HOGENOM" id="CLU_2399552_0_0_1"/>
<reference evidence="2" key="1">
    <citation type="journal article" date="2012" name="Nat. Genet.">
        <title>Lifestyle transitions in plant pathogenic Colletotrichum fungi deciphered by genome and transcriptome analyses.</title>
        <authorList>
            <person name="O'Connell R.J."/>
            <person name="Thon M.R."/>
            <person name="Hacquard S."/>
            <person name="Amyotte S.G."/>
            <person name="Kleemann J."/>
            <person name="Torres M.F."/>
            <person name="Damm U."/>
            <person name="Buiate E.A."/>
            <person name="Epstein L."/>
            <person name="Alkan N."/>
            <person name="Altmueller J."/>
            <person name="Alvarado-Balderrama L."/>
            <person name="Bauser C.A."/>
            <person name="Becker C."/>
            <person name="Birren B.W."/>
            <person name="Chen Z."/>
            <person name="Choi J."/>
            <person name="Crouch J.A."/>
            <person name="Duvick J.P."/>
            <person name="Farman M.A."/>
            <person name="Gan P."/>
            <person name="Heiman D."/>
            <person name="Henrissat B."/>
            <person name="Howard R.J."/>
            <person name="Kabbage M."/>
            <person name="Koch C."/>
            <person name="Kracher B."/>
            <person name="Kubo Y."/>
            <person name="Law A.D."/>
            <person name="Lebrun M.-H."/>
            <person name="Lee Y.-H."/>
            <person name="Miyara I."/>
            <person name="Moore N."/>
            <person name="Neumann U."/>
            <person name="Nordstroem K."/>
            <person name="Panaccione D.G."/>
            <person name="Panstruga R."/>
            <person name="Place M."/>
            <person name="Proctor R.H."/>
            <person name="Prusky D."/>
            <person name="Rech G."/>
            <person name="Reinhardt R."/>
            <person name="Rollins J.A."/>
            <person name="Rounsley S."/>
            <person name="Schardl C.L."/>
            <person name="Schwartz D.C."/>
            <person name="Shenoy N."/>
            <person name="Shirasu K."/>
            <person name="Sikhakolli U.R."/>
            <person name="Stueber K."/>
            <person name="Sukno S.A."/>
            <person name="Sweigard J.A."/>
            <person name="Takano Y."/>
            <person name="Takahara H."/>
            <person name="Trail F."/>
            <person name="van der Does H.C."/>
            <person name="Voll L.M."/>
            <person name="Will I."/>
            <person name="Young S."/>
            <person name="Zeng Q."/>
            <person name="Zhang J."/>
            <person name="Zhou S."/>
            <person name="Dickman M.B."/>
            <person name="Schulze-Lefert P."/>
            <person name="Ver Loren van Themaat E."/>
            <person name="Ma L.-J."/>
            <person name="Vaillancourt L.J."/>
        </authorList>
    </citation>
    <scope>NUCLEOTIDE SEQUENCE [LARGE SCALE GENOMIC DNA]</scope>
    <source>
        <strain evidence="2">IMI 349063</strain>
    </source>
</reference>
<protein>
    <submittedName>
        <fullName evidence="1">Uncharacterized protein</fullName>
    </submittedName>
</protein>
<proteinExistence type="predicted"/>
<name>H1VT40_COLHI</name>
<dbReference type="AlphaFoldDB" id="H1VT40"/>
<accession>H1VT40</accession>